<sequence length="294" mass="32502">MPEDVEMNDTPAPAPGDTTVADAPASAPALSTLQPVEAGSLTKEVRRISRAVRLTVALRRRLAARDVAAFLAFALAPSSEAFTRLSPLLPKEDGSEVDVDAAAPAAQVSIKHGLPEIEIYCYLLVLIFLIDHKKYDEAKACANASIARLKNINRRTVDVLASRLYSYYSYAHELTNSLAEIHGTLLGLHRMATLHRDELGQKRFLTCFFAIICTTTCTTRQKNLGQRHHVLKHIPISSSAGICSTWAKLEQFSWSTLMLKKAYCKLQGTHCSSWISHSVQQMGYNSEATFRRDT</sequence>
<dbReference type="STRING" id="15368.I1INF8"/>
<dbReference type="Pfam" id="PF25573">
    <property type="entry name" value="TPR_PSMD3_N"/>
    <property type="match status" value="1"/>
</dbReference>
<accession>I1INF8</accession>
<dbReference type="InParanoid" id="I1INF8"/>
<reference evidence="3" key="2">
    <citation type="submission" date="2017-06" db="EMBL/GenBank/DDBJ databases">
        <title>WGS assembly of Brachypodium distachyon.</title>
        <authorList>
            <consortium name="The International Brachypodium Initiative"/>
            <person name="Lucas S."/>
            <person name="Harmon-Smith M."/>
            <person name="Lail K."/>
            <person name="Tice H."/>
            <person name="Grimwood J."/>
            <person name="Bruce D."/>
            <person name="Barry K."/>
            <person name="Shu S."/>
            <person name="Lindquist E."/>
            <person name="Wang M."/>
            <person name="Pitluck S."/>
            <person name="Vogel J.P."/>
            <person name="Garvin D.F."/>
            <person name="Mockler T.C."/>
            <person name="Schmutz J."/>
            <person name="Rokhsar D."/>
            <person name="Bevan M.W."/>
        </authorList>
    </citation>
    <scope>NUCLEOTIDE SEQUENCE</scope>
    <source>
        <strain evidence="3">Bd21</strain>
    </source>
</reference>
<keyword evidence="5" id="KW-1185">Reference proteome</keyword>
<dbReference type="OrthoDB" id="1928821at2759"/>
<dbReference type="Proteomes" id="UP000008810">
    <property type="component" value="Chromosome 4"/>
</dbReference>
<dbReference type="AlphaFoldDB" id="I1INF8"/>
<dbReference type="InterPro" id="IPR050756">
    <property type="entry name" value="CSN3"/>
</dbReference>
<evidence type="ECO:0000256" key="1">
    <source>
        <dbReference type="SAM" id="MobiDB-lite"/>
    </source>
</evidence>
<feature type="domain" description="26S proteasome non-ATPase regulatory subunit 3 N-terminal TPR repeats" evidence="2">
    <location>
        <begin position="43"/>
        <end position="208"/>
    </location>
</feature>
<evidence type="ECO:0000259" key="2">
    <source>
        <dbReference type="Pfam" id="PF25573"/>
    </source>
</evidence>
<dbReference type="GO" id="GO:0008541">
    <property type="term" value="C:proteasome regulatory particle, lid subcomplex"/>
    <property type="evidence" value="ECO:0000318"/>
    <property type="project" value="GO_Central"/>
</dbReference>
<name>I1INF8_BRADI</name>
<proteinExistence type="predicted"/>
<reference evidence="3 4" key="1">
    <citation type="journal article" date="2010" name="Nature">
        <title>Genome sequencing and analysis of the model grass Brachypodium distachyon.</title>
        <authorList>
            <consortium name="International Brachypodium Initiative"/>
        </authorList>
    </citation>
    <scope>NUCLEOTIDE SEQUENCE [LARGE SCALE GENOMIC DNA]</scope>
    <source>
        <strain evidence="3 4">Bd21</strain>
    </source>
</reference>
<protein>
    <recommendedName>
        <fullName evidence="2">26S proteasome non-ATPase regulatory subunit 3 N-terminal TPR repeats domain-containing protein</fullName>
    </recommendedName>
</protein>
<reference evidence="4" key="3">
    <citation type="submission" date="2018-08" db="UniProtKB">
        <authorList>
            <consortium name="EnsemblPlants"/>
        </authorList>
    </citation>
    <scope>IDENTIFICATION</scope>
    <source>
        <strain evidence="4">cv. Bd21</strain>
    </source>
</reference>
<dbReference type="HOGENOM" id="CLU_947813_0_0_1"/>
<dbReference type="PANTHER" id="PTHR10758:SF20">
    <property type="entry name" value="21D7"/>
    <property type="match status" value="1"/>
</dbReference>
<dbReference type="eggNOG" id="KOG2581">
    <property type="taxonomic scope" value="Eukaryota"/>
</dbReference>
<dbReference type="InterPro" id="IPR057985">
    <property type="entry name" value="TPR_PSMD3_N"/>
</dbReference>
<evidence type="ECO:0000313" key="3">
    <source>
        <dbReference type="EMBL" id="KQJ89396.1"/>
    </source>
</evidence>
<evidence type="ECO:0000313" key="4">
    <source>
        <dbReference type="EnsemblPlants" id="KQJ89396"/>
    </source>
</evidence>
<dbReference type="OMA" id="STWAKLE"/>
<dbReference type="PANTHER" id="PTHR10758">
    <property type="entry name" value="26S PROTEASOME NON-ATPASE REGULATORY SUBUNIT 3/COP9 SIGNALOSOME COMPLEX SUBUNIT 3"/>
    <property type="match status" value="1"/>
</dbReference>
<dbReference type="EnsemblPlants" id="KQJ89396">
    <property type="protein sequence ID" value="KQJ89396"/>
    <property type="gene ID" value="BRADI_4g25417v3"/>
</dbReference>
<dbReference type="EMBL" id="CM000883">
    <property type="protein sequence ID" value="KQJ89396.1"/>
    <property type="molecule type" value="Genomic_DNA"/>
</dbReference>
<evidence type="ECO:0000313" key="5">
    <source>
        <dbReference type="Proteomes" id="UP000008810"/>
    </source>
</evidence>
<gene>
    <name evidence="3" type="ORF">BRADI_4g25417v3</name>
</gene>
<feature type="region of interest" description="Disordered" evidence="1">
    <location>
        <begin position="1"/>
        <end position="26"/>
    </location>
</feature>
<dbReference type="Gramene" id="KQJ89396">
    <property type="protein sequence ID" value="KQJ89396"/>
    <property type="gene ID" value="BRADI_4g25417v3"/>
</dbReference>
<organism evidence="4">
    <name type="scientific">Brachypodium distachyon</name>
    <name type="common">Purple false brome</name>
    <name type="synonym">Trachynia distachya</name>
    <dbReference type="NCBI Taxonomy" id="15368"/>
    <lineage>
        <taxon>Eukaryota</taxon>
        <taxon>Viridiplantae</taxon>
        <taxon>Streptophyta</taxon>
        <taxon>Embryophyta</taxon>
        <taxon>Tracheophyta</taxon>
        <taxon>Spermatophyta</taxon>
        <taxon>Magnoliopsida</taxon>
        <taxon>Liliopsida</taxon>
        <taxon>Poales</taxon>
        <taxon>Poaceae</taxon>
        <taxon>BOP clade</taxon>
        <taxon>Pooideae</taxon>
        <taxon>Stipodae</taxon>
        <taxon>Brachypodieae</taxon>
        <taxon>Brachypodium</taxon>
    </lineage>
</organism>
<dbReference type="GO" id="GO:0006511">
    <property type="term" value="P:ubiquitin-dependent protein catabolic process"/>
    <property type="evidence" value="ECO:0000318"/>
    <property type="project" value="GO_Central"/>
</dbReference>